<keyword evidence="3" id="KW-1185">Reference proteome</keyword>
<dbReference type="EMBL" id="JBEPCV010000005">
    <property type="protein sequence ID" value="MER6903823.1"/>
    <property type="molecule type" value="Genomic_DNA"/>
</dbReference>
<comment type="caution">
    <text evidence="2">The sequence shown here is derived from an EMBL/GenBank/DDBJ whole genome shotgun (WGS) entry which is preliminary data.</text>
</comment>
<sequence length="84" mass="9037">MSLTLPVQGAAIERGRWNFYEPYLYEAGPYTNPDTGAPGTLYIDPPPHYGYDGTVTGDPGPNAGRDSRGWQCQPGGGCTWMGLV</sequence>
<protein>
    <submittedName>
        <fullName evidence="2">Uncharacterized protein</fullName>
    </submittedName>
</protein>
<proteinExistence type="predicted"/>
<evidence type="ECO:0000313" key="3">
    <source>
        <dbReference type="Proteomes" id="UP001490330"/>
    </source>
</evidence>
<accession>A0ABV1VBE7</accession>
<dbReference type="RefSeq" id="WP_350715453.1">
    <property type="nucleotide sequence ID" value="NZ_JBEPCO010000002.1"/>
</dbReference>
<feature type="region of interest" description="Disordered" evidence="1">
    <location>
        <begin position="36"/>
        <end position="69"/>
    </location>
</feature>
<gene>
    <name evidence="2" type="ORF">ABT322_08545</name>
</gene>
<reference evidence="2 3" key="1">
    <citation type="submission" date="2024-06" db="EMBL/GenBank/DDBJ databases">
        <title>The Natural Products Discovery Center: Release of the First 8490 Sequenced Strains for Exploring Actinobacteria Biosynthetic Diversity.</title>
        <authorList>
            <person name="Kalkreuter E."/>
            <person name="Kautsar S.A."/>
            <person name="Yang D."/>
            <person name="Bader C.D."/>
            <person name="Teijaro C.N."/>
            <person name="Fluegel L."/>
            <person name="Davis C.M."/>
            <person name="Simpson J.R."/>
            <person name="Lauterbach L."/>
            <person name="Steele A.D."/>
            <person name="Gui C."/>
            <person name="Meng S."/>
            <person name="Li G."/>
            <person name="Viehrig K."/>
            <person name="Ye F."/>
            <person name="Su P."/>
            <person name="Kiefer A.F."/>
            <person name="Nichols A."/>
            <person name="Cepeda A.J."/>
            <person name="Yan W."/>
            <person name="Fan B."/>
            <person name="Jiang Y."/>
            <person name="Adhikari A."/>
            <person name="Zheng C.-J."/>
            <person name="Schuster L."/>
            <person name="Cowan T.M."/>
            <person name="Smanski M.J."/>
            <person name="Chevrette M.G."/>
            <person name="De Carvalho L.P.S."/>
            <person name="Shen B."/>
        </authorList>
    </citation>
    <scope>NUCLEOTIDE SEQUENCE [LARGE SCALE GENOMIC DNA]</scope>
    <source>
        <strain evidence="2 3">NPDC000632</strain>
    </source>
</reference>
<evidence type="ECO:0000313" key="2">
    <source>
        <dbReference type="EMBL" id="MER6903823.1"/>
    </source>
</evidence>
<name>A0ABV1VBE7_9ACTN</name>
<organism evidence="2 3">
    <name type="scientific">Streptomyces flaveolus</name>
    <dbReference type="NCBI Taxonomy" id="67297"/>
    <lineage>
        <taxon>Bacteria</taxon>
        <taxon>Bacillati</taxon>
        <taxon>Actinomycetota</taxon>
        <taxon>Actinomycetes</taxon>
        <taxon>Kitasatosporales</taxon>
        <taxon>Streptomycetaceae</taxon>
        <taxon>Streptomyces</taxon>
    </lineage>
</organism>
<evidence type="ECO:0000256" key="1">
    <source>
        <dbReference type="SAM" id="MobiDB-lite"/>
    </source>
</evidence>
<dbReference type="Proteomes" id="UP001490330">
    <property type="component" value="Unassembled WGS sequence"/>
</dbReference>